<dbReference type="EMBL" id="KQ999370">
    <property type="protein sequence ID" value="KZV41817.1"/>
    <property type="molecule type" value="Genomic_DNA"/>
</dbReference>
<sequence>MKRSKMKRRSVDSSADGLALMTSSVTSSQSADDLREHVPRVLTAAGCGIGSVHAVVRSNLLVEPSENNELLQLQSIISSEQKFRKPFKRALAADLLVILIYFGPTTCVLKEMLVQEQPTLIPLVRKGSYLTLTNRRDVRSDQTKMRCNTSVSLNIYEHREQIWTDIKIPSGNQLFVSGSSDITSYVSPSSFFRKVPLEEFDPQTQSDLGLTHCPNLNS</sequence>
<organism evidence="1 2">
    <name type="scientific">Dorcoceras hygrometricum</name>
    <dbReference type="NCBI Taxonomy" id="472368"/>
    <lineage>
        <taxon>Eukaryota</taxon>
        <taxon>Viridiplantae</taxon>
        <taxon>Streptophyta</taxon>
        <taxon>Embryophyta</taxon>
        <taxon>Tracheophyta</taxon>
        <taxon>Spermatophyta</taxon>
        <taxon>Magnoliopsida</taxon>
        <taxon>eudicotyledons</taxon>
        <taxon>Gunneridae</taxon>
        <taxon>Pentapetalae</taxon>
        <taxon>asterids</taxon>
        <taxon>lamiids</taxon>
        <taxon>Lamiales</taxon>
        <taxon>Gesneriaceae</taxon>
        <taxon>Didymocarpoideae</taxon>
        <taxon>Trichosporeae</taxon>
        <taxon>Loxocarpinae</taxon>
        <taxon>Dorcoceras</taxon>
    </lineage>
</organism>
<name>A0A2Z7C525_9LAMI</name>
<dbReference type="AlphaFoldDB" id="A0A2Z7C525"/>
<evidence type="ECO:0000313" key="2">
    <source>
        <dbReference type="Proteomes" id="UP000250235"/>
    </source>
</evidence>
<keyword evidence="2" id="KW-1185">Reference proteome</keyword>
<reference evidence="1 2" key="1">
    <citation type="journal article" date="2015" name="Proc. Natl. Acad. Sci. U.S.A.">
        <title>The resurrection genome of Boea hygrometrica: A blueprint for survival of dehydration.</title>
        <authorList>
            <person name="Xiao L."/>
            <person name="Yang G."/>
            <person name="Zhang L."/>
            <person name="Yang X."/>
            <person name="Zhao S."/>
            <person name="Ji Z."/>
            <person name="Zhou Q."/>
            <person name="Hu M."/>
            <person name="Wang Y."/>
            <person name="Chen M."/>
            <person name="Xu Y."/>
            <person name="Jin H."/>
            <person name="Xiao X."/>
            <person name="Hu G."/>
            <person name="Bao F."/>
            <person name="Hu Y."/>
            <person name="Wan P."/>
            <person name="Li L."/>
            <person name="Deng X."/>
            <person name="Kuang T."/>
            <person name="Xiang C."/>
            <person name="Zhu J.K."/>
            <person name="Oliver M.J."/>
            <person name="He Y."/>
        </authorList>
    </citation>
    <scope>NUCLEOTIDE SEQUENCE [LARGE SCALE GENOMIC DNA]</scope>
    <source>
        <strain evidence="2">cv. XS01</strain>
    </source>
</reference>
<evidence type="ECO:0000313" key="1">
    <source>
        <dbReference type="EMBL" id="KZV41817.1"/>
    </source>
</evidence>
<gene>
    <name evidence="1" type="ORF">F511_35367</name>
</gene>
<dbReference type="Proteomes" id="UP000250235">
    <property type="component" value="Unassembled WGS sequence"/>
</dbReference>
<accession>A0A2Z7C525</accession>
<proteinExistence type="predicted"/>
<protein>
    <submittedName>
        <fullName evidence="1">Uncharacterized protein</fullName>
    </submittedName>
</protein>